<dbReference type="EMBL" id="GEDG01031886">
    <property type="protein sequence ID" value="JAP11125.1"/>
    <property type="molecule type" value="Transcribed_RNA"/>
</dbReference>
<sequence>MDNGVFRQLVTSTSTLRRIGYIKSKYLCIKQYLKKKAIKEVETLTKHLWKVSTWNVHSKPLPYTKNTIILSTTG</sequence>
<accession>A0A0V0GSJ0</accession>
<reference evidence="1" key="1">
    <citation type="submission" date="2015-12" db="EMBL/GenBank/DDBJ databases">
        <title>Gene expression during late stages of embryo sac development: a critical building block for successful pollen-pistil interactions.</title>
        <authorList>
            <person name="Liu Y."/>
            <person name="Joly V."/>
            <person name="Sabar M."/>
            <person name="Matton D.P."/>
        </authorList>
    </citation>
    <scope>NUCLEOTIDE SEQUENCE</scope>
</reference>
<evidence type="ECO:0000313" key="1">
    <source>
        <dbReference type="EMBL" id="JAP11125.1"/>
    </source>
</evidence>
<dbReference type="AlphaFoldDB" id="A0A0V0GSJ0"/>
<name>A0A0V0GSJ0_SOLCH</name>
<proteinExistence type="predicted"/>
<organism evidence="1">
    <name type="scientific">Solanum chacoense</name>
    <name type="common">Chaco potato</name>
    <dbReference type="NCBI Taxonomy" id="4108"/>
    <lineage>
        <taxon>Eukaryota</taxon>
        <taxon>Viridiplantae</taxon>
        <taxon>Streptophyta</taxon>
        <taxon>Embryophyta</taxon>
        <taxon>Tracheophyta</taxon>
        <taxon>Spermatophyta</taxon>
        <taxon>Magnoliopsida</taxon>
        <taxon>eudicotyledons</taxon>
        <taxon>Gunneridae</taxon>
        <taxon>Pentapetalae</taxon>
        <taxon>asterids</taxon>
        <taxon>lamiids</taxon>
        <taxon>Solanales</taxon>
        <taxon>Solanaceae</taxon>
        <taxon>Solanoideae</taxon>
        <taxon>Solaneae</taxon>
        <taxon>Solanum</taxon>
    </lineage>
</organism>
<protein>
    <submittedName>
        <fullName evidence="1">Putative ovule protein</fullName>
    </submittedName>
</protein>